<keyword evidence="4 5" id="KW-0472">Membrane</keyword>
<sequence>MTDQVVSRGLGPYARLAKLDIYDYYLGLPLVWSLLTPAARWQPYPVGMLLAVLIAEAAVVAAMVGFDDITGHRDGSDAANYSSDAARRRLARKPLVAGTLTEPQALRFAWAATVASVVLWAAVVAAAPYTPVWVVVSAAACVVAAVQYSWGLKLSYRGFQELFLVGLGVGWVLVPYGLLTGQASGFVAVQAVLFGLGPMIFGLYSNTNDALGDRKAGRFTVAARTSPRVNAAFVTAVSAAESLLVLGAVAAGVAPWWFLGVLVPLVALRVAQLVIGFVRGDVLRARRVAIRTHRVTVTVLILSNLVLA</sequence>
<feature type="transmembrane region" description="Helical" evidence="5">
    <location>
        <begin position="256"/>
        <end position="278"/>
    </location>
</feature>
<feature type="transmembrane region" description="Helical" evidence="5">
    <location>
        <begin position="108"/>
        <end position="126"/>
    </location>
</feature>
<evidence type="ECO:0000256" key="1">
    <source>
        <dbReference type="ARBA" id="ARBA00004141"/>
    </source>
</evidence>
<evidence type="ECO:0000256" key="3">
    <source>
        <dbReference type="ARBA" id="ARBA00022989"/>
    </source>
</evidence>
<feature type="transmembrane region" description="Helical" evidence="5">
    <location>
        <begin position="46"/>
        <end position="66"/>
    </location>
</feature>
<comment type="subcellular location">
    <subcellularLocation>
        <location evidence="1">Membrane</location>
        <topology evidence="1">Multi-pass membrane protein</topology>
    </subcellularLocation>
</comment>
<evidence type="ECO:0000313" key="7">
    <source>
        <dbReference type="Proteomes" id="UP001589647"/>
    </source>
</evidence>
<dbReference type="InterPro" id="IPR044878">
    <property type="entry name" value="UbiA_sf"/>
</dbReference>
<dbReference type="InterPro" id="IPR000537">
    <property type="entry name" value="UbiA_prenyltransferase"/>
</dbReference>
<keyword evidence="2 5" id="KW-0812">Transmembrane</keyword>
<dbReference type="RefSeq" id="WP_189652985.1">
    <property type="nucleotide sequence ID" value="NZ_BMRC01000034.1"/>
</dbReference>
<dbReference type="EMBL" id="JBHMEI010000098">
    <property type="protein sequence ID" value="MFB9209263.1"/>
    <property type="molecule type" value="Genomic_DNA"/>
</dbReference>
<proteinExistence type="predicted"/>
<evidence type="ECO:0000256" key="2">
    <source>
        <dbReference type="ARBA" id="ARBA00022692"/>
    </source>
</evidence>
<protein>
    <submittedName>
        <fullName evidence="6">UbiA family prenyltransferase</fullName>
    </submittedName>
</protein>
<evidence type="ECO:0000256" key="4">
    <source>
        <dbReference type="ARBA" id="ARBA00023136"/>
    </source>
</evidence>
<comment type="caution">
    <text evidence="6">The sequence shown here is derived from an EMBL/GenBank/DDBJ whole genome shotgun (WGS) entry which is preliminary data.</text>
</comment>
<feature type="transmembrane region" description="Helical" evidence="5">
    <location>
        <begin position="228"/>
        <end position="250"/>
    </location>
</feature>
<name>A0ABV5IXI3_9ACTN</name>
<dbReference type="Proteomes" id="UP001589647">
    <property type="component" value="Unassembled WGS sequence"/>
</dbReference>
<accession>A0ABV5IXI3</accession>
<gene>
    <name evidence="6" type="ORF">ACFFV7_49340</name>
</gene>
<keyword evidence="7" id="KW-1185">Reference proteome</keyword>
<dbReference type="Gene3D" id="1.10.357.140">
    <property type="entry name" value="UbiA prenyltransferase"/>
    <property type="match status" value="1"/>
</dbReference>
<feature type="transmembrane region" description="Helical" evidence="5">
    <location>
        <begin position="21"/>
        <end position="40"/>
    </location>
</feature>
<evidence type="ECO:0000313" key="6">
    <source>
        <dbReference type="EMBL" id="MFB9209263.1"/>
    </source>
</evidence>
<feature type="transmembrane region" description="Helical" evidence="5">
    <location>
        <begin position="185"/>
        <end position="207"/>
    </location>
</feature>
<evidence type="ECO:0000256" key="5">
    <source>
        <dbReference type="SAM" id="Phobius"/>
    </source>
</evidence>
<feature type="transmembrane region" description="Helical" evidence="5">
    <location>
        <begin position="132"/>
        <end position="150"/>
    </location>
</feature>
<reference evidence="6 7" key="1">
    <citation type="submission" date="2024-09" db="EMBL/GenBank/DDBJ databases">
        <authorList>
            <person name="Sun Q."/>
            <person name="Mori K."/>
        </authorList>
    </citation>
    <scope>NUCLEOTIDE SEQUENCE [LARGE SCALE GENOMIC DNA]</scope>
    <source>
        <strain evidence="6 7">CCM 3426</strain>
    </source>
</reference>
<keyword evidence="3 5" id="KW-1133">Transmembrane helix</keyword>
<feature type="transmembrane region" description="Helical" evidence="5">
    <location>
        <begin position="162"/>
        <end position="179"/>
    </location>
</feature>
<organism evidence="6 7">
    <name type="scientific">Nonomuraea spiralis</name>
    <dbReference type="NCBI Taxonomy" id="46182"/>
    <lineage>
        <taxon>Bacteria</taxon>
        <taxon>Bacillati</taxon>
        <taxon>Actinomycetota</taxon>
        <taxon>Actinomycetes</taxon>
        <taxon>Streptosporangiales</taxon>
        <taxon>Streptosporangiaceae</taxon>
        <taxon>Nonomuraea</taxon>
    </lineage>
</organism>
<dbReference type="Pfam" id="PF01040">
    <property type="entry name" value="UbiA"/>
    <property type="match status" value="1"/>
</dbReference>